<dbReference type="PANTHER" id="PTHR35861:SF1">
    <property type="entry name" value="PHAGE TAIL SHEATH PROTEIN"/>
    <property type="match status" value="1"/>
</dbReference>
<accession>A0NTJ7</accession>
<evidence type="ECO:0000259" key="2">
    <source>
        <dbReference type="Pfam" id="PF17482"/>
    </source>
</evidence>
<evidence type="ECO:0000313" key="4">
    <source>
        <dbReference type="Proteomes" id="UP000004848"/>
    </source>
</evidence>
<reference evidence="3 4" key="1">
    <citation type="submission" date="2006-05" db="EMBL/GenBank/DDBJ databases">
        <authorList>
            <person name="King G."/>
            <person name="Ferriera S."/>
            <person name="Johnson J."/>
            <person name="Kravitz S."/>
            <person name="Beeson K."/>
            <person name="Sutton G."/>
            <person name="Rogers Y.-H."/>
            <person name="Friedman R."/>
            <person name="Frazier M."/>
            <person name="Venter J.C."/>
        </authorList>
    </citation>
    <scope>NUCLEOTIDE SEQUENCE [LARGE SCALE GENOMIC DNA]</scope>
    <source>
        <strain evidence="4">ATCC 25650 / DSM 13394 / JCM 20685 / NBRC 16684 / NCIMB 2208 / IAM 12614 / B1</strain>
    </source>
</reference>
<dbReference type="InterPro" id="IPR052042">
    <property type="entry name" value="Tail_sheath_structural"/>
</dbReference>
<dbReference type="Pfam" id="PF17482">
    <property type="entry name" value="Phage_sheath_1C"/>
    <property type="match status" value="1"/>
</dbReference>
<dbReference type="InterPro" id="IPR020287">
    <property type="entry name" value="Tail_sheath_C"/>
</dbReference>
<dbReference type="PANTHER" id="PTHR35861">
    <property type="match status" value="1"/>
</dbReference>
<name>A0NTJ7_ROSAI</name>
<organism evidence="3 4">
    <name type="scientific">Roseibium aggregatum (strain ATCC 25650 / DSM 13394 / JCM 20685 / NBRC 16684 / NCIMB 2208 / IAM 12614 / B1)</name>
    <name type="common">Stappia aggregata</name>
    <dbReference type="NCBI Taxonomy" id="384765"/>
    <lineage>
        <taxon>Bacteria</taxon>
        <taxon>Pseudomonadati</taxon>
        <taxon>Pseudomonadota</taxon>
        <taxon>Alphaproteobacteria</taxon>
        <taxon>Hyphomicrobiales</taxon>
        <taxon>Stappiaceae</taxon>
        <taxon>Roseibium</taxon>
    </lineage>
</organism>
<dbReference type="eggNOG" id="COG3497">
    <property type="taxonomic scope" value="Bacteria"/>
</dbReference>
<dbReference type="AlphaFoldDB" id="A0NTJ7"/>
<protein>
    <recommendedName>
        <fullName evidence="2">Tail sheath protein C-terminal domain-containing protein</fullName>
    </recommendedName>
</protein>
<dbReference type="Gene3D" id="3.40.50.11780">
    <property type="match status" value="1"/>
</dbReference>
<dbReference type="EMBL" id="AAUW01000008">
    <property type="protein sequence ID" value="EAV43756.1"/>
    <property type="molecule type" value="Genomic_DNA"/>
</dbReference>
<evidence type="ECO:0000313" key="3">
    <source>
        <dbReference type="EMBL" id="EAV43756.1"/>
    </source>
</evidence>
<sequence length="509" mass="56016">MPRHEEEHMKKYEAPGVYIVEKNSYPAQVVEVATDVPIFIGYTERAVQQGKDVTGVPVRVTSMNEFELWFGKAPAARFDFSLRAGEPVLELEDSSRFILHSAIRLFRENGGSACWVVSVGCYGVGEPGIAKSAEHFSDAIWQEVAQQQEPSMLVIPEAVLLPSPEDYKAVWDRGLAHCAETRRRFAIVDVFNGDTKRTYDEADVISGKTGLRNMLSAEDLSFAAAYYPWVNTALHVASDITFDNISAGTRKAFFDYIRQDTDARTNEAQKTALEKALDLAVDDETSDAEKARGVQSLRVLSKRYKDLIDHAVAALNVMPPSSALAGAYAMTDTRTGVWEAPANIGLLSVVSPCVDISDAEQDDLNAPLDGKAVNAIRSFPARGTLVWGARTLDANSQDWRYVNVRRTAIMLEQSIKAALDQFVFSPNTAPTCRTIKLSIESFLNALWIRGAFTGTSSEEAYRVDVGLGTTMTAIDVEAGTMNVVVQVSLLRPAEFLVLPFRLQVQTKPD</sequence>
<proteinExistence type="inferred from homology"/>
<comment type="similarity">
    <text evidence="1">Belongs to the myoviridae tail sheath protein family.</text>
</comment>
<comment type="caution">
    <text evidence="3">The sequence shown here is derived from an EMBL/GenBank/DDBJ whole genome shotgun (WGS) entry which is preliminary data.</text>
</comment>
<dbReference type="Proteomes" id="UP000004848">
    <property type="component" value="Unassembled WGS sequence"/>
</dbReference>
<evidence type="ECO:0000256" key="1">
    <source>
        <dbReference type="ARBA" id="ARBA00008005"/>
    </source>
</evidence>
<gene>
    <name evidence="3" type="ORF">SIAM614_11548</name>
</gene>
<feature type="domain" description="Tail sheath protein C-terminal" evidence="2">
    <location>
        <begin position="396"/>
        <end position="498"/>
    </location>
</feature>